<comment type="caution">
    <text evidence="10">The sequence shown here is derived from an EMBL/GenBank/DDBJ whole genome shotgun (WGS) entry which is preliminary data.</text>
</comment>
<evidence type="ECO:0000313" key="11">
    <source>
        <dbReference type="Proteomes" id="UP000053558"/>
    </source>
</evidence>
<dbReference type="PANTHER" id="PTHR11080">
    <property type="entry name" value="PYRAZINAMIDASE/NICOTINAMIDASE"/>
    <property type="match status" value="1"/>
</dbReference>
<comment type="similarity">
    <text evidence="1">Belongs to the isochorismatase family.</text>
</comment>
<dbReference type="GO" id="GO:0046872">
    <property type="term" value="F:metal ion binding"/>
    <property type="evidence" value="ECO:0007669"/>
    <property type="project" value="UniProtKB-KW"/>
</dbReference>
<keyword evidence="2" id="KW-0662">Pyridine nucleotide biosynthesis</keyword>
<dbReference type="GO" id="GO:0019363">
    <property type="term" value="P:pyridine nucleotide biosynthetic process"/>
    <property type="evidence" value="ECO:0007669"/>
    <property type="project" value="UniProtKB-KW"/>
</dbReference>
<reference evidence="11" key="1">
    <citation type="journal article" date="2012" name="Science">
        <title>The Paleozoic origin of enzymatic lignin decomposition reconstructed from 31 fungal genomes.</title>
        <authorList>
            <person name="Floudas D."/>
            <person name="Binder M."/>
            <person name="Riley R."/>
            <person name="Barry K."/>
            <person name="Blanchette R.A."/>
            <person name="Henrissat B."/>
            <person name="Martinez A.T."/>
            <person name="Otillar R."/>
            <person name="Spatafora J.W."/>
            <person name="Yadav J.S."/>
            <person name="Aerts A."/>
            <person name="Benoit I."/>
            <person name="Boyd A."/>
            <person name="Carlson A."/>
            <person name="Copeland A."/>
            <person name="Coutinho P.M."/>
            <person name="de Vries R.P."/>
            <person name="Ferreira P."/>
            <person name="Findley K."/>
            <person name="Foster B."/>
            <person name="Gaskell J."/>
            <person name="Glotzer D."/>
            <person name="Gorecki P."/>
            <person name="Heitman J."/>
            <person name="Hesse C."/>
            <person name="Hori C."/>
            <person name="Igarashi K."/>
            <person name="Jurgens J.A."/>
            <person name="Kallen N."/>
            <person name="Kersten P."/>
            <person name="Kohler A."/>
            <person name="Kuees U."/>
            <person name="Kumar T.K.A."/>
            <person name="Kuo A."/>
            <person name="LaButti K."/>
            <person name="Larrondo L.F."/>
            <person name="Lindquist E."/>
            <person name="Ling A."/>
            <person name="Lombard V."/>
            <person name="Lucas S."/>
            <person name="Lundell T."/>
            <person name="Martin R."/>
            <person name="McLaughlin D.J."/>
            <person name="Morgenstern I."/>
            <person name="Morin E."/>
            <person name="Murat C."/>
            <person name="Nagy L.G."/>
            <person name="Nolan M."/>
            <person name="Ohm R.A."/>
            <person name="Patyshakuliyeva A."/>
            <person name="Rokas A."/>
            <person name="Ruiz-Duenas F.J."/>
            <person name="Sabat G."/>
            <person name="Salamov A."/>
            <person name="Samejima M."/>
            <person name="Schmutz J."/>
            <person name="Slot J.C."/>
            <person name="St John F."/>
            <person name="Stenlid J."/>
            <person name="Sun H."/>
            <person name="Sun S."/>
            <person name="Syed K."/>
            <person name="Tsang A."/>
            <person name="Wiebenga A."/>
            <person name="Young D."/>
            <person name="Pisabarro A."/>
            <person name="Eastwood D.C."/>
            <person name="Martin F."/>
            <person name="Cullen D."/>
            <person name="Grigoriev I.V."/>
            <person name="Hibbett D.S."/>
        </authorList>
    </citation>
    <scope>NUCLEOTIDE SEQUENCE [LARGE SCALE GENOMIC DNA]</scope>
    <source>
        <strain evidence="11">RWD-64-598 SS2</strain>
    </source>
</reference>
<dbReference type="EC" id="3.5.1.19" evidence="6"/>
<dbReference type="SUPFAM" id="SSF52499">
    <property type="entry name" value="Isochorismatase-like hydrolases"/>
    <property type="match status" value="2"/>
</dbReference>
<dbReference type="Gene3D" id="3.40.50.850">
    <property type="entry name" value="Isochorismatase-like"/>
    <property type="match status" value="1"/>
</dbReference>
<keyword evidence="3" id="KW-0479">Metal-binding</keyword>
<gene>
    <name evidence="10" type="ORF">CONPUDRAFT_137811</name>
</gene>
<dbReference type="AlphaFoldDB" id="A0A5M3MQ30"/>
<feature type="region of interest" description="Disordered" evidence="8">
    <location>
        <begin position="173"/>
        <end position="194"/>
    </location>
</feature>
<dbReference type="PANTHER" id="PTHR11080:SF2">
    <property type="entry name" value="LD05707P"/>
    <property type="match status" value="1"/>
</dbReference>
<dbReference type="InterPro" id="IPR036380">
    <property type="entry name" value="Isochorismatase-like_sf"/>
</dbReference>
<dbReference type="GO" id="GO:0008936">
    <property type="term" value="F:nicotinamidase activity"/>
    <property type="evidence" value="ECO:0007669"/>
    <property type="project" value="UniProtKB-EC"/>
</dbReference>
<evidence type="ECO:0000256" key="6">
    <source>
        <dbReference type="ARBA" id="ARBA00039017"/>
    </source>
</evidence>
<evidence type="ECO:0000259" key="9">
    <source>
        <dbReference type="Pfam" id="PF00857"/>
    </source>
</evidence>
<dbReference type="GeneID" id="19201085"/>
<evidence type="ECO:0000256" key="5">
    <source>
        <dbReference type="ARBA" id="ARBA00037900"/>
    </source>
</evidence>
<comment type="pathway">
    <text evidence="5">Cofactor biosynthesis; nicotinate biosynthesis; nicotinate from nicotinamide: step 1/1.</text>
</comment>
<dbReference type="InterPro" id="IPR052347">
    <property type="entry name" value="Isochorismatase_Nicotinamidase"/>
</dbReference>
<dbReference type="KEGG" id="cput:CONPUDRAFT_137811"/>
<dbReference type="Pfam" id="PF00857">
    <property type="entry name" value="Isochorismatase"/>
    <property type="match status" value="2"/>
</dbReference>
<feature type="domain" description="Isochorismatase-like" evidence="9">
    <location>
        <begin position="20"/>
        <end position="172"/>
    </location>
</feature>
<dbReference type="OMA" id="DFVDSWP"/>
<protein>
    <recommendedName>
        <fullName evidence="6">nicotinamidase</fullName>
        <ecNumber evidence="6">3.5.1.19</ecNumber>
    </recommendedName>
    <alternativeName>
        <fullName evidence="7">Nicotinamide deamidase</fullName>
    </alternativeName>
</protein>
<evidence type="ECO:0000256" key="7">
    <source>
        <dbReference type="ARBA" id="ARBA00043224"/>
    </source>
</evidence>
<accession>A0A5M3MQ30</accession>
<evidence type="ECO:0000256" key="4">
    <source>
        <dbReference type="ARBA" id="ARBA00022801"/>
    </source>
</evidence>
<dbReference type="CDD" id="cd01011">
    <property type="entry name" value="nicotinamidase"/>
    <property type="match status" value="1"/>
</dbReference>
<keyword evidence="4 10" id="KW-0378">Hydrolase</keyword>
<evidence type="ECO:0000256" key="2">
    <source>
        <dbReference type="ARBA" id="ARBA00022642"/>
    </source>
</evidence>
<name>A0A5M3MQ30_CONPW</name>
<evidence type="ECO:0000256" key="3">
    <source>
        <dbReference type="ARBA" id="ARBA00022723"/>
    </source>
</evidence>
<dbReference type="EMBL" id="JH711579">
    <property type="protein sequence ID" value="EIW80824.1"/>
    <property type="molecule type" value="Genomic_DNA"/>
</dbReference>
<evidence type="ECO:0000256" key="1">
    <source>
        <dbReference type="ARBA" id="ARBA00006336"/>
    </source>
</evidence>
<feature type="domain" description="Isochorismatase-like" evidence="9">
    <location>
        <begin position="199"/>
        <end position="263"/>
    </location>
</feature>
<organism evidence="10 11">
    <name type="scientific">Coniophora puteana (strain RWD-64-598)</name>
    <name type="common">Brown rot fungus</name>
    <dbReference type="NCBI Taxonomy" id="741705"/>
    <lineage>
        <taxon>Eukaryota</taxon>
        <taxon>Fungi</taxon>
        <taxon>Dikarya</taxon>
        <taxon>Basidiomycota</taxon>
        <taxon>Agaricomycotina</taxon>
        <taxon>Agaricomycetes</taxon>
        <taxon>Agaricomycetidae</taxon>
        <taxon>Boletales</taxon>
        <taxon>Coniophorineae</taxon>
        <taxon>Coniophoraceae</taxon>
        <taxon>Coniophora</taxon>
    </lineage>
</organism>
<evidence type="ECO:0000256" key="8">
    <source>
        <dbReference type="SAM" id="MobiDB-lite"/>
    </source>
</evidence>
<evidence type="ECO:0000313" key="10">
    <source>
        <dbReference type="EMBL" id="EIW80824.1"/>
    </source>
</evidence>
<dbReference type="OrthoDB" id="1739143at2759"/>
<proteinExistence type="inferred from homology"/>
<sequence>MGETRKTTLHTLETAILGKSALLIIDTQNDFVEGGSLAVQGGKSIVPTINKLLSLPGFALRIATKDFHPPDHISFARTHGKEEFADIEIHPPEDLAPDEHDRDTLGPLKQTLWPVHCVQGTPGESLAPGLNVDALDAVVHKGTHKGVESYSAFIDPWGLCPTGLDGILKEGRVDKKSRASGDGSEVEKTQADEGEERVPVKDVFIVGLASDFCVKFTAMDAVREGYEYRTWVITDATKAIKPDEIDKHWEEMKSKGIVLVTVDEVVQKLG</sequence>
<dbReference type="Proteomes" id="UP000053558">
    <property type="component" value="Unassembled WGS sequence"/>
</dbReference>
<dbReference type="RefSeq" id="XP_007769671.1">
    <property type="nucleotide sequence ID" value="XM_007771481.1"/>
</dbReference>
<keyword evidence="11" id="KW-1185">Reference proteome</keyword>
<dbReference type="InterPro" id="IPR000868">
    <property type="entry name" value="Isochorismatase-like_dom"/>
</dbReference>